<protein>
    <submittedName>
        <fullName evidence="1">Uncharacterized protein</fullName>
    </submittedName>
</protein>
<comment type="caution">
    <text evidence="1">The sequence shown here is derived from an EMBL/GenBank/DDBJ whole genome shotgun (WGS) entry which is preliminary data.</text>
</comment>
<accession>A0A4S2JNV4</accession>
<dbReference type="AlphaFoldDB" id="A0A4S2JNV4"/>
<sequence>MEARQQIPPGRNSAGRTIRRHVQVSVRADREAWWARKAEEMEEMMQKVLEASAGCSAWFVRLVLGSLLSAKLSGTKMALWYPAIQLANGYSHPGILQQKGGL</sequence>
<evidence type="ECO:0000313" key="2">
    <source>
        <dbReference type="Proteomes" id="UP000308267"/>
    </source>
</evidence>
<gene>
    <name evidence="1" type="ORF">CRM22_011358</name>
</gene>
<organism evidence="1 2">
    <name type="scientific">Opisthorchis felineus</name>
    <dbReference type="NCBI Taxonomy" id="147828"/>
    <lineage>
        <taxon>Eukaryota</taxon>
        <taxon>Metazoa</taxon>
        <taxon>Spiralia</taxon>
        <taxon>Lophotrochozoa</taxon>
        <taxon>Platyhelminthes</taxon>
        <taxon>Trematoda</taxon>
        <taxon>Digenea</taxon>
        <taxon>Opisthorchiida</taxon>
        <taxon>Opisthorchiata</taxon>
        <taxon>Opisthorchiidae</taxon>
        <taxon>Opisthorchis</taxon>
    </lineage>
</organism>
<keyword evidence="2" id="KW-1185">Reference proteome</keyword>
<name>A0A4S2JNV4_OPIFE</name>
<dbReference type="EMBL" id="SJOL01013076">
    <property type="protein sequence ID" value="TGZ37176.1"/>
    <property type="molecule type" value="Genomic_DNA"/>
</dbReference>
<evidence type="ECO:0000313" key="1">
    <source>
        <dbReference type="EMBL" id="TGZ37176.1"/>
    </source>
</evidence>
<dbReference type="OrthoDB" id="6242193at2759"/>
<reference evidence="1 2" key="1">
    <citation type="journal article" date="2019" name="BMC Genomics">
        <title>New insights from Opisthorchis felineus genome: update on genomics of the epidemiologically important liver flukes.</title>
        <authorList>
            <person name="Ershov N.I."/>
            <person name="Mordvinov V.A."/>
            <person name="Prokhortchouk E.B."/>
            <person name="Pakharukova M.Y."/>
            <person name="Gunbin K.V."/>
            <person name="Ustyantsev K."/>
            <person name="Genaev M.A."/>
            <person name="Blinov A.G."/>
            <person name="Mazur A."/>
            <person name="Boulygina E."/>
            <person name="Tsygankova S."/>
            <person name="Khrameeva E."/>
            <person name="Chekanov N."/>
            <person name="Fan G."/>
            <person name="Xiao A."/>
            <person name="Zhang H."/>
            <person name="Xu X."/>
            <person name="Yang H."/>
            <person name="Solovyev V."/>
            <person name="Lee S.M."/>
            <person name="Liu X."/>
            <person name="Afonnikov D.A."/>
            <person name="Skryabin K.G."/>
        </authorList>
    </citation>
    <scope>NUCLEOTIDE SEQUENCE [LARGE SCALE GENOMIC DNA]</scope>
    <source>
        <strain evidence="1">AK-0245</strain>
        <tissue evidence="1">Whole organism</tissue>
    </source>
</reference>
<dbReference type="Proteomes" id="UP000308267">
    <property type="component" value="Unassembled WGS sequence"/>
</dbReference>
<proteinExistence type="predicted"/>